<dbReference type="AlphaFoldDB" id="A0AAU9EQI8"/>
<dbReference type="RefSeq" id="WP_338599634.1">
    <property type="nucleotide sequence ID" value="NZ_AP028679.1"/>
</dbReference>
<dbReference type="InterPro" id="IPR019088">
    <property type="entry name" value="CHP02186-rel_TM"/>
</dbReference>
<keyword evidence="1" id="KW-0472">Membrane</keyword>
<gene>
    <name evidence="3" type="ORF">FAK_24200</name>
</gene>
<sequence length="252" mass="26667">MRAARLTILGLLGLLLLAAVPAGAAPPALSVSLQPSQVDINTFFDGARLRVDGQAPAGSQVAVILFSAPSDMDFRIKSRLWGFLWMNREEVAFHGAPSVYLYQGSGGSPDDFKLGLDHLQAMVRIKDGHSDPAELFKELVRIKQSEGLYNLSPQGVSLGSEQNGLQPFSCAFELPARLPQGTYQVQAFARDSQGQITSGPAQPVKAQEVGFPALLSSLAYNYGLLYGVLAALLALVGGLVTSILFKGGGGAH</sequence>
<dbReference type="Proteomes" id="UP001366166">
    <property type="component" value="Chromosome"/>
</dbReference>
<accession>A0AAU9EQI8</accession>
<evidence type="ECO:0000256" key="2">
    <source>
        <dbReference type="SAM" id="SignalP"/>
    </source>
</evidence>
<dbReference type="KEGG" id="dmp:FAK_24200"/>
<name>A0AAU9EQI8_9BACT</name>
<feature type="signal peptide" evidence="2">
    <location>
        <begin position="1"/>
        <end position="24"/>
    </location>
</feature>
<reference evidence="4" key="1">
    <citation type="journal article" date="2023" name="Arch. Microbiol.">
        <title>Desulfoferula mesophilus gen. nov. sp. nov., a mesophilic sulfate-reducing bacterium isolated from a brackish lake sediment.</title>
        <authorList>
            <person name="Watanabe T."/>
            <person name="Yabe T."/>
            <person name="Tsuji J.M."/>
            <person name="Fukui M."/>
        </authorList>
    </citation>
    <scope>NUCLEOTIDE SEQUENCE [LARGE SCALE GENOMIC DNA]</scope>
    <source>
        <strain evidence="4">12FAK</strain>
    </source>
</reference>
<feature type="chain" id="PRO_5043795920" description="Transmembrane protein" evidence="2">
    <location>
        <begin position="25"/>
        <end position="252"/>
    </location>
</feature>
<keyword evidence="4" id="KW-1185">Reference proteome</keyword>
<dbReference type="EMBL" id="AP028679">
    <property type="protein sequence ID" value="BEQ15354.1"/>
    <property type="molecule type" value="Genomic_DNA"/>
</dbReference>
<keyword evidence="2" id="KW-0732">Signal</keyword>
<keyword evidence="1" id="KW-1133">Transmembrane helix</keyword>
<dbReference type="Pfam" id="PF09608">
    <property type="entry name" value="Alph_Pro_TM"/>
    <property type="match status" value="1"/>
</dbReference>
<organism evidence="3 4">
    <name type="scientific">Desulfoferula mesophila</name>
    <dbReference type="NCBI Taxonomy" id="3058419"/>
    <lineage>
        <taxon>Bacteria</taxon>
        <taxon>Pseudomonadati</taxon>
        <taxon>Thermodesulfobacteriota</taxon>
        <taxon>Desulfarculia</taxon>
        <taxon>Desulfarculales</taxon>
        <taxon>Desulfarculaceae</taxon>
        <taxon>Desulfoferula</taxon>
    </lineage>
</organism>
<evidence type="ECO:0008006" key="5">
    <source>
        <dbReference type="Google" id="ProtNLM"/>
    </source>
</evidence>
<feature type="transmembrane region" description="Helical" evidence="1">
    <location>
        <begin position="224"/>
        <end position="245"/>
    </location>
</feature>
<proteinExistence type="predicted"/>
<keyword evidence="1" id="KW-0812">Transmembrane</keyword>
<evidence type="ECO:0000313" key="4">
    <source>
        <dbReference type="Proteomes" id="UP001366166"/>
    </source>
</evidence>
<protein>
    <recommendedName>
        <fullName evidence="5">Transmembrane protein</fullName>
    </recommendedName>
</protein>
<evidence type="ECO:0000313" key="3">
    <source>
        <dbReference type="EMBL" id="BEQ15354.1"/>
    </source>
</evidence>
<evidence type="ECO:0000256" key="1">
    <source>
        <dbReference type="SAM" id="Phobius"/>
    </source>
</evidence>